<dbReference type="Gene3D" id="3.20.20.10">
    <property type="entry name" value="Alanine racemase"/>
    <property type="match status" value="1"/>
</dbReference>
<dbReference type="Pfam" id="PF02784">
    <property type="entry name" value="Orn_Arg_deC_N"/>
    <property type="match status" value="2"/>
</dbReference>
<dbReference type="InterPro" id="IPR029066">
    <property type="entry name" value="PLP-binding_barrel"/>
</dbReference>
<dbReference type="PRINTS" id="PR01179">
    <property type="entry name" value="ODADCRBXLASE"/>
</dbReference>
<keyword evidence="2" id="KW-0210">Decarboxylase</keyword>
<accession>A0ABT7B628</accession>
<protein>
    <recommendedName>
        <fullName evidence="5">Orn/DAP/Arg decarboxylase 2 N-terminal domain-containing protein</fullName>
    </recommendedName>
</protein>
<dbReference type="Proteomes" id="UP001235849">
    <property type="component" value="Unassembled WGS sequence"/>
</dbReference>
<evidence type="ECO:0000256" key="2">
    <source>
        <dbReference type="ARBA" id="ARBA00022793"/>
    </source>
</evidence>
<dbReference type="PANTHER" id="PTHR43727">
    <property type="entry name" value="DIAMINOPIMELATE DECARBOXYLASE"/>
    <property type="match status" value="1"/>
</dbReference>
<evidence type="ECO:0000256" key="4">
    <source>
        <dbReference type="ARBA" id="ARBA00023239"/>
    </source>
</evidence>
<gene>
    <name evidence="6" type="ORF">PMG25_11030</name>
</gene>
<keyword evidence="4" id="KW-0456">Lyase</keyword>
<sequence length="447" mass="49310">MVNRPLLSHSEITAAAKGYETPLYLYDFSKIECQYTKLKSSLPTNFTVLYTLKANSNLSICHKLAQLGGGADISSIGELNAALKAGFSPEKITFTGPGKTNAELRSALQAGIGTIVLESVNEARRLNDLAEQEGRTQDVLIRINPLYRTSQSCEIREKGMSCGENDGNDLQQNLKIQTIATSASKFGVDEAQALEAMMAIADYPYLNLKGIHIFTESNVLDYTQLLASWRNTIAIANRLNDQGHTISVIDFGGGIGVPYNWVDPEFDMPSFGKELQQIFDNNPYPYSCVIEIGRYLVGEAGCYVTEVVDIKESQGQHFIILDGGVHQLLRLSMKPASRYMEVLGKHGTKTLKATLGGKLPTPLDIMVEDVMVPEDIEIGDRLVIYNCGAYGFNHSLTNFALHNYPAEVAYSNGAMHLIRERGKIEDFFLNQKSALMDNLEQKSLTSI</sequence>
<comment type="caution">
    <text evidence="6">The sequence shown here is derived from an EMBL/GenBank/DDBJ whole genome shotgun (WGS) entry which is preliminary data.</text>
</comment>
<evidence type="ECO:0000256" key="3">
    <source>
        <dbReference type="ARBA" id="ARBA00022898"/>
    </source>
</evidence>
<feature type="domain" description="Orn/DAP/Arg decarboxylase 2 N-terminal" evidence="5">
    <location>
        <begin position="29"/>
        <end position="150"/>
    </location>
</feature>
<dbReference type="InterPro" id="IPR002986">
    <property type="entry name" value="DAP_deCOOHase_LysA"/>
</dbReference>
<feature type="domain" description="Orn/DAP/Arg decarboxylase 2 N-terminal" evidence="5">
    <location>
        <begin position="172"/>
        <end position="297"/>
    </location>
</feature>
<name>A0ABT7B628_9CYAN</name>
<dbReference type="Gene3D" id="2.40.37.10">
    <property type="entry name" value="Lyase, Ornithine Decarboxylase, Chain A, domain 1"/>
    <property type="match status" value="1"/>
</dbReference>
<dbReference type="SUPFAM" id="SSF50621">
    <property type="entry name" value="Alanine racemase C-terminal domain-like"/>
    <property type="match status" value="1"/>
</dbReference>
<keyword evidence="7" id="KW-1185">Reference proteome</keyword>
<dbReference type="RefSeq" id="WP_283766949.1">
    <property type="nucleotide sequence ID" value="NZ_JAQOSO010000057.1"/>
</dbReference>
<evidence type="ECO:0000256" key="1">
    <source>
        <dbReference type="ARBA" id="ARBA00001933"/>
    </source>
</evidence>
<comment type="cofactor">
    <cofactor evidence="1">
        <name>pyridoxal 5'-phosphate</name>
        <dbReference type="ChEBI" id="CHEBI:597326"/>
    </cofactor>
</comment>
<proteinExistence type="predicted"/>
<evidence type="ECO:0000259" key="5">
    <source>
        <dbReference type="Pfam" id="PF02784"/>
    </source>
</evidence>
<evidence type="ECO:0000313" key="7">
    <source>
        <dbReference type="Proteomes" id="UP001235849"/>
    </source>
</evidence>
<dbReference type="InterPro" id="IPR009006">
    <property type="entry name" value="Ala_racemase/Decarboxylase_C"/>
</dbReference>
<organism evidence="6 7">
    <name type="scientific">Roseofilum capinflatum BLCC-M114</name>
    <dbReference type="NCBI Taxonomy" id="3022440"/>
    <lineage>
        <taxon>Bacteria</taxon>
        <taxon>Bacillati</taxon>
        <taxon>Cyanobacteriota</taxon>
        <taxon>Cyanophyceae</taxon>
        <taxon>Desertifilales</taxon>
        <taxon>Desertifilaceae</taxon>
        <taxon>Roseofilum</taxon>
        <taxon>Roseofilum capinflatum</taxon>
    </lineage>
</organism>
<dbReference type="InterPro" id="IPR022644">
    <property type="entry name" value="De-COase2_N"/>
</dbReference>
<evidence type="ECO:0000313" key="6">
    <source>
        <dbReference type="EMBL" id="MDJ1174625.1"/>
    </source>
</evidence>
<dbReference type="EMBL" id="JAQOSO010000057">
    <property type="protein sequence ID" value="MDJ1174625.1"/>
    <property type="molecule type" value="Genomic_DNA"/>
</dbReference>
<dbReference type="SUPFAM" id="SSF51419">
    <property type="entry name" value="PLP-binding barrel"/>
    <property type="match status" value="1"/>
</dbReference>
<dbReference type="PANTHER" id="PTHR43727:SF2">
    <property type="entry name" value="GROUP IV DECARBOXYLASE"/>
    <property type="match status" value="1"/>
</dbReference>
<reference evidence="6 7" key="1">
    <citation type="submission" date="2023-01" db="EMBL/GenBank/DDBJ databases">
        <title>Novel diversity within Roseofilum (Cyanobacteria; Desertifilaceae) from marine benthic mats with descriptions of four novel species.</title>
        <authorList>
            <person name="Wang Y."/>
            <person name="Berthold D.E."/>
            <person name="Hu J."/>
            <person name="Lefler F.W."/>
            <person name="Laughinghouse H.D. IV."/>
        </authorList>
    </citation>
    <scope>NUCLEOTIDE SEQUENCE [LARGE SCALE GENOMIC DNA]</scope>
    <source>
        <strain evidence="6 7">BLCC-M114</strain>
    </source>
</reference>
<dbReference type="InterPro" id="IPR000183">
    <property type="entry name" value="Orn/DAP/Arg_de-COase"/>
</dbReference>
<dbReference type="PRINTS" id="PR01181">
    <property type="entry name" value="DAPDCRBXLASE"/>
</dbReference>
<keyword evidence="3" id="KW-0663">Pyridoxal phosphate</keyword>